<name>A0ABR0RTV5_9EURO</name>
<accession>A0ABR0RTV5</accession>
<dbReference type="GeneID" id="89996765"/>
<dbReference type="EMBL" id="JAVHJV010000003">
    <property type="protein sequence ID" value="KAK5944035.1"/>
    <property type="molecule type" value="Genomic_DNA"/>
</dbReference>
<comment type="caution">
    <text evidence="4">The sequence shown here is derived from an EMBL/GenBank/DDBJ whole genome shotgun (WGS) entry which is preliminary data.</text>
</comment>
<evidence type="ECO:0000256" key="1">
    <source>
        <dbReference type="ARBA" id="ARBA00004173"/>
    </source>
</evidence>
<protein>
    <submittedName>
        <fullName evidence="4">Uncharacterized protein</fullName>
    </submittedName>
</protein>
<feature type="compositionally biased region" description="Low complexity" evidence="3">
    <location>
        <begin position="312"/>
        <end position="331"/>
    </location>
</feature>
<evidence type="ECO:0000256" key="2">
    <source>
        <dbReference type="ARBA" id="ARBA00023128"/>
    </source>
</evidence>
<dbReference type="InterPro" id="IPR018828">
    <property type="entry name" value="RRG7"/>
</dbReference>
<organism evidence="4 5">
    <name type="scientific">Knufia obscura</name>
    <dbReference type="NCBI Taxonomy" id="1635080"/>
    <lineage>
        <taxon>Eukaryota</taxon>
        <taxon>Fungi</taxon>
        <taxon>Dikarya</taxon>
        <taxon>Ascomycota</taxon>
        <taxon>Pezizomycotina</taxon>
        <taxon>Eurotiomycetes</taxon>
        <taxon>Chaetothyriomycetidae</taxon>
        <taxon>Chaetothyriales</taxon>
        <taxon>Trichomeriaceae</taxon>
        <taxon>Knufia</taxon>
    </lineage>
</organism>
<evidence type="ECO:0000256" key="3">
    <source>
        <dbReference type="SAM" id="MobiDB-lite"/>
    </source>
</evidence>
<feature type="compositionally biased region" description="Low complexity" evidence="3">
    <location>
        <begin position="291"/>
        <end position="305"/>
    </location>
</feature>
<evidence type="ECO:0000313" key="4">
    <source>
        <dbReference type="EMBL" id="KAK5944035.1"/>
    </source>
</evidence>
<keyword evidence="2" id="KW-0496">Mitochondrion</keyword>
<comment type="subcellular location">
    <subcellularLocation>
        <location evidence="1">Mitochondrion</location>
    </subcellularLocation>
</comment>
<feature type="compositionally biased region" description="Low complexity" evidence="3">
    <location>
        <begin position="254"/>
        <end position="264"/>
    </location>
</feature>
<feature type="compositionally biased region" description="Pro residues" evidence="3">
    <location>
        <begin position="243"/>
        <end position="253"/>
    </location>
</feature>
<feature type="region of interest" description="Disordered" evidence="3">
    <location>
        <begin position="370"/>
        <end position="418"/>
    </location>
</feature>
<reference evidence="4 5" key="1">
    <citation type="journal article" date="2023" name="Res Sq">
        <title>Genomic and morphological characterization of Knufia obscura isolated from the Mars 2020 spacecraft assembly facility.</title>
        <authorList>
            <person name="Chander A.M."/>
            <person name="Teixeira M.M."/>
            <person name="Singh N.K."/>
            <person name="Williams M.P."/>
            <person name="Parker C.W."/>
            <person name="Leo P."/>
            <person name="Stajich J.E."/>
            <person name="Torok T."/>
            <person name="Tighe S."/>
            <person name="Mason C.E."/>
            <person name="Venkateswaran K."/>
        </authorList>
    </citation>
    <scope>NUCLEOTIDE SEQUENCE [LARGE SCALE GENOMIC DNA]</scope>
    <source>
        <strain evidence="4 5">CCFEE 5817</strain>
    </source>
</reference>
<dbReference type="Pfam" id="PF10356">
    <property type="entry name" value="RRG7"/>
    <property type="match status" value="1"/>
</dbReference>
<proteinExistence type="predicted"/>
<dbReference type="Proteomes" id="UP001334248">
    <property type="component" value="Unassembled WGS sequence"/>
</dbReference>
<dbReference type="PANTHER" id="PTHR28133:SF1">
    <property type="entry name" value="REQUIRED FOR RESPIRATORY GROWTH PROTEIN 7, MITOCHONDRIAL"/>
    <property type="match status" value="1"/>
</dbReference>
<dbReference type="RefSeq" id="XP_064732125.1">
    <property type="nucleotide sequence ID" value="XM_064871745.1"/>
</dbReference>
<gene>
    <name evidence="4" type="ORF">PMZ80_003316</name>
</gene>
<evidence type="ECO:0000313" key="5">
    <source>
        <dbReference type="Proteomes" id="UP001334248"/>
    </source>
</evidence>
<dbReference type="PANTHER" id="PTHR28133">
    <property type="entry name" value="REQUIRED FOR RESPIRATORY GROWTH PROTEIN 7, MITOCHONDRIAL"/>
    <property type="match status" value="1"/>
</dbReference>
<keyword evidence="5" id="KW-1185">Reference proteome</keyword>
<sequence>MLRPSRSLRSINNVIASPTRALRIPYNLKLYGNTITTLHSLQHHPIQRRPLSSTQPHPVSVFLPHEDLQLKAANASKSLPSTSILTDHHDLSSYLRFHQSRINAQSDPAKRDKLSISSVYLGTRYEYLIQRHLQDELGFSLTRIGGKGDGGVDLIGTWGLPGLSSNSSIGSSGHRGGGCSEGVGTTQTFRVLLQAKRLSSHRKPMPSLMRELEGTLMGSSSSRPLQEAFAAHRIRVASLQPRTPSPSSPPSPSPSLWSSAASASGLNGAFTTSPILDPEGSPIRVFDNEKTTTTTSSSANSPSETQIDPIQSPDTSTSPSPSTLTLTSTPDLPTLGILITTRPLTDGVEKSMASSRQPLMYICLEESGSNSTVSISSSPESEVEAPPTSTHDDGNGNGNDNANDDAYTSTPIEPNPKSVPKTLIRQITWNAAAARAGLEGYDVVTKYSDADNDEGGLTGEATFMYQGRPVRFPRGPT</sequence>
<feature type="region of interest" description="Disordered" evidence="3">
    <location>
        <begin position="239"/>
        <end position="331"/>
    </location>
</feature>
<feature type="compositionally biased region" description="Low complexity" evidence="3">
    <location>
        <begin position="370"/>
        <end position="389"/>
    </location>
</feature>